<reference evidence="3" key="1">
    <citation type="submission" date="2023-03" db="EMBL/GenBank/DDBJ databases">
        <title>Massive genome expansion in bonnet fungi (Mycena s.s.) driven by repeated elements and novel gene families across ecological guilds.</title>
        <authorList>
            <consortium name="Lawrence Berkeley National Laboratory"/>
            <person name="Harder C.B."/>
            <person name="Miyauchi S."/>
            <person name="Viragh M."/>
            <person name="Kuo A."/>
            <person name="Thoen E."/>
            <person name="Andreopoulos B."/>
            <person name="Lu D."/>
            <person name="Skrede I."/>
            <person name="Drula E."/>
            <person name="Henrissat B."/>
            <person name="Morin E."/>
            <person name="Kohler A."/>
            <person name="Barry K."/>
            <person name="LaButti K."/>
            <person name="Morin E."/>
            <person name="Salamov A."/>
            <person name="Lipzen A."/>
            <person name="Mereny Z."/>
            <person name="Hegedus B."/>
            <person name="Baldrian P."/>
            <person name="Stursova M."/>
            <person name="Weitz H."/>
            <person name="Taylor A."/>
            <person name="Grigoriev I.V."/>
            <person name="Nagy L.G."/>
            <person name="Martin F."/>
            <person name="Kauserud H."/>
        </authorList>
    </citation>
    <scope>NUCLEOTIDE SEQUENCE</scope>
    <source>
        <strain evidence="3">CBHHK182m</strain>
    </source>
</reference>
<evidence type="ECO:0000313" key="4">
    <source>
        <dbReference type="Proteomes" id="UP001215598"/>
    </source>
</evidence>
<keyword evidence="1" id="KW-1133">Transmembrane helix</keyword>
<evidence type="ECO:0000256" key="1">
    <source>
        <dbReference type="SAM" id="Phobius"/>
    </source>
</evidence>
<name>A0AAD7MW68_9AGAR</name>
<feature type="transmembrane region" description="Helical" evidence="1">
    <location>
        <begin position="323"/>
        <end position="347"/>
    </location>
</feature>
<keyword evidence="1" id="KW-0812">Transmembrane</keyword>
<dbReference type="Pfam" id="PF20153">
    <property type="entry name" value="DUF6535"/>
    <property type="match status" value="2"/>
</dbReference>
<keyword evidence="1" id="KW-0472">Membrane</keyword>
<proteinExistence type="predicted"/>
<keyword evidence="4" id="KW-1185">Reference proteome</keyword>
<protein>
    <recommendedName>
        <fullName evidence="2">DUF6535 domain-containing protein</fullName>
    </recommendedName>
</protein>
<feature type="domain" description="DUF6535" evidence="2">
    <location>
        <begin position="320"/>
        <end position="400"/>
    </location>
</feature>
<feature type="transmembrane region" description="Helical" evidence="1">
    <location>
        <begin position="286"/>
        <end position="303"/>
    </location>
</feature>
<organism evidence="3 4">
    <name type="scientific">Mycena metata</name>
    <dbReference type="NCBI Taxonomy" id="1033252"/>
    <lineage>
        <taxon>Eukaryota</taxon>
        <taxon>Fungi</taxon>
        <taxon>Dikarya</taxon>
        <taxon>Basidiomycota</taxon>
        <taxon>Agaricomycotina</taxon>
        <taxon>Agaricomycetes</taxon>
        <taxon>Agaricomycetidae</taxon>
        <taxon>Agaricales</taxon>
        <taxon>Marasmiineae</taxon>
        <taxon>Mycenaceae</taxon>
        <taxon>Mycena</taxon>
    </lineage>
</organism>
<dbReference type="EMBL" id="JARKIB010000139">
    <property type="protein sequence ID" value="KAJ7733287.1"/>
    <property type="molecule type" value="Genomic_DNA"/>
</dbReference>
<dbReference type="AlphaFoldDB" id="A0AAD7MW68"/>
<evidence type="ECO:0000259" key="2">
    <source>
        <dbReference type="Pfam" id="PF20153"/>
    </source>
</evidence>
<gene>
    <name evidence="3" type="ORF">B0H16DRAFT_163543</name>
</gene>
<dbReference type="Proteomes" id="UP001215598">
    <property type="component" value="Unassembled WGS sequence"/>
</dbReference>
<feature type="transmembrane region" description="Helical" evidence="1">
    <location>
        <begin position="97"/>
        <end position="120"/>
    </location>
</feature>
<feature type="transmembrane region" description="Helical" evidence="1">
    <location>
        <begin position="167"/>
        <end position="185"/>
    </location>
</feature>
<sequence length="401" mass="44443">MSTTANSAAASDSDRLITALQSLAKKQEGQGEKLYRAVPTTDKNAAFWNPWYSTDFQKNLDLDWALIFCIILASIELGFLHIIQIESQLAVEHSPTLFVVVQSMLYISLFATFLAALIVASGQHWPPNHQAAGSRGTAVEQRGLGRHYELDGSVTWRSKAVLQGFPLLLQLALMLSMSSISVYLITVHHPVAILVTVLIALGLGSYIFLLVSATIFPNCPFQTPLGSILVSCIKAVKSVLFHQQGEQGKKLYRMVEAPTTDNKKAAFWNSYMKLANKHDKEFQQKYGSGFDTALVFCCFFMAVEPEFISKIEPQLAVEYPPTIIVIVQSMMYISLFAALLAALLAVLGKQWLVYYQAAGTGTIEECGLKRQHKLDGLVQWKFEALLQGIPLLLQLALFLFT</sequence>
<comment type="caution">
    <text evidence="3">The sequence shown here is derived from an EMBL/GenBank/DDBJ whole genome shotgun (WGS) entry which is preliminary data.</text>
</comment>
<dbReference type="InterPro" id="IPR045338">
    <property type="entry name" value="DUF6535"/>
</dbReference>
<accession>A0AAD7MW68</accession>
<feature type="transmembrane region" description="Helical" evidence="1">
    <location>
        <begin position="191"/>
        <end position="216"/>
    </location>
</feature>
<feature type="transmembrane region" description="Helical" evidence="1">
    <location>
        <begin position="64"/>
        <end position="85"/>
    </location>
</feature>
<evidence type="ECO:0000313" key="3">
    <source>
        <dbReference type="EMBL" id="KAJ7733287.1"/>
    </source>
</evidence>
<feature type="domain" description="DUF6535" evidence="2">
    <location>
        <begin position="93"/>
        <end position="185"/>
    </location>
</feature>